<dbReference type="Proteomes" id="UP000252914">
    <property type="component" value="Unassembled WGS sequence"/>
</dbReference>
<dbReference type="InterPro" id="IPR000640">
    <property type="entry name" value="EFG_V-like"/>
</dbReference>
<proteinExistence type="inferred from homology"/>
<comment type="caution">
    <text evidence="5">The sequence shown here is derived from an EMBL/GenBank/DDBJ whole genome shotgun (WGS) entry which is preliminary data.</text>
</comment>
<dbReference type="EMBL" id="QOIN01000048">
    <property type="protein sequence ID" value="RCG19462.1"/>
    <property type="molecule type" value="Genomic_DNA"/>
</dbReference>
<dbReference type="InterPro" id="IPR048876">
    <property type="entry name" value="BipA_C"/>
</dbReference>
<keyword evidence="3" id="KW-0699">rRNA-binding</keyword>
<feature type="binding site" evidence="3">
    <location>
        <begin position="138"/>
        <end position="141"/>
    </location>
    <ligand>
        <name>GTP</name>
        <dbReference type="ChEBI" id="CHEBI:37565"/>
    </ligand>
</feature>
<dbReference type="RefSeq" id="WP_114023732.1">
    <property type="nucleotide sequence ID" value="NZ_JBEYTF010000030.1"/>
</dbReference>
<dbReference type="GO" id="GO:0000049">
    <property type="term" value="F:tRNA binding"/>
    <property type="evidence" value="ECO:0007669"/>
    <property type="project" value="UniProtKB-KW"/>
</dbReference>
<dbReference type="SUPFAM" id="SSF54980">
    <property type="entry name" value="EF-G C-terminal domain-like"/>
    <property type="match status" value="2"/>
</dbReference>
<reference evidence="5 6" key="1">
    <citation type="submission" date="2018-06" db="EMBL/GenBank/DDBJ databases">
        <title>Streptomyces reniochalinae sp. nov. and Streptomyces diacarnus sp. nov. from marine sponges.</title>
        <authorList>
            <person name="Li L."/>
        </authorList>
    </citation>
    <scope>NUCLEOTIDE SEQUENCE [LARGE SCALE GENOMIC DNA]</scope>
    <source>
        <strain evidence="5 6">LHW51701</strain>
    </source>
</reference>
<sequence length="623" mass="68472">MPTRHDIRNVAIVAHVDHGKTTLVDAMLKQAGAFAAHQLESVDDRVMDSNDLEREKGITILAKNTAVRYHPKDGGDPVTINIIDTPGHADFGGEVERGLSMVDAVVLLVDSSEGPLPQTRFVLRKALEARLPVILCVNKTDRPDARISEVVDETYDLFLDLDADEEQIEFPIVYACARDGIASLTQPADGAVPADSSNLEPFFTTLLETVPAPTFEEAAPLQAHVTNLDADNFLGRIALLRVEAGELKKGQTVAWMKRDGSVQSVRITELMMTDALTRKPAEKAGPGDICAVAGIPDIMIGETLADPENPVALPLITVDEPAISMTIGTNNSPLVGKGGKGHKVTARLVKDRLDRELIGNVSLRVLPTERPDTWEVQGRGELALAILVETMRREGFELTVGKPEVVTREIDGKVHEPVERMTIDAPEEYLGAITQLMASRKGRMETMTNHGSGWVRMEWLVPARGLIGFRTEFLTETRGTGIAHSLFEGHEPWFGDLRTRRSGSLVADRAGKATPFAMMNLQERGVIFIEPGTEVYEGMLVGENSRSDDMDVNITKEKKMTNMRAASADTTENLVPPRKLSLEQSLEFCREDECIEVTPETVRIRKVNLDMKERARAAARAKR</sequence>
<dbReference type="InterPro" id="IPR031157">
    <property type="entry name" value="G_TR_CS"/>
</dbReference>
<keyword evidence="6" id="KW-1185">Reference proteome</keyword>
<name>A0A367EP20_9ACTN</name>
<dbReference type="GO" id="GO:0003924">
    <property type="term" value="F:GTPase activity"/>
    <property type="evidence" value="ECO:0007669"/>
    <property type="project" value="UniProtKB-UniRule"/>
</dbReference>
<dbReference type="InterPro" id="IPR005225">
    <property type="entry name" value="Small_GTP-bd"/>
</dbReference>
<dbReference type="FunFam" id="3.30.70.870:FF:000003">
    <property type="entry name" value="GTP-binding protein TypA"/>
    <property type="match status" value="1"/>
</dbReference>
<dbReference type="HAMAP" id="MF_00849">
    <property type="entry name" value="BipA"/>
    <property type="match status" value="1"/>
</dbReference>
<dbReference type="Gene3D" id="3.30.70.870">
    <property type="entry name" value="Elongation Factor G (Translational Gtpase), domain 3"/>
    <property type="match status" value="1"/>
</dbReference>
<dbReference type="FunFam" id="2.40.50.250:FF:000001">
    <property type="entry name" value="GTP-binding protein TypA"/>
    <property type="match status" value="1"/>
</dbReference>
<comment type="subcellular location">
    <subcellularLocation>
        <location evidence="3">Cytoplasm</location>
    </subcellularLocation>
    <text evidence="3">Binds to ribosomes.</text>
</comment>
<dbReference type="InterPro" id="IPR004161">
    <property type="entry name" value="EFTu-like_2"/>
</dbReference>
<dbReference type="Pfam" id="PF03144">
    <property type="entry name" value="GTP_EFTU_D2"/>
    <property type="match status" value="1"/>
</dbReference>
<dbReference type="Gene3D" id="3.40.50.300">
    <property type="entry name" value="P-loop containing nucleotide triphosphate hydrolases"/>
    <property type="match status" value="1"/>
</dbReference>
<dbReference type="SUPFAM" id="SSF50447">
    <property type="entry name" value="Translation proteins"/>
    <property type="match status" value="1"/>
</dbReference>
<keyword evidence="3" id="KW-0963">Cytoplasm</keyword>
<feature type="binding site" evidence="3">
    <location>
        <begin position="17"/>
        <end position="22"/>
    </location>
    <ligand>
        <name>GTP</name>
        <dbReference type="ChEBI" id="CHEBI:37565"/>
    </ligand>
</feature>
<gene>
    <name evidence="5" type="primary">typA</name>
    <name evidence="3" type="synonym">bipA</name>
    <name evidence="5" type="ORF">DTL70_22040</name>
</gene>
<keyword evidence="1 3" id="KW-0547">Nucleotide-binding</keyword>
<dbReference type="GO" id="GO:0005525">
    <property type="term" value="F:GTP binding"/>
    <property type="evidence" value="ECO:0007669"/>
    <property type="project" value="UniProtKB-UniRule"/>
</dbReference>
<evidence type="ECO:0000313" key="6">
    <source>
        <dbReference type="Proteomes" id="UP000252914"/>
    </source>
</evidence>
<dbReference type="GO" id="GO:0019843">
    <property type="term" value="F:rRNA binding"/>
    <property type="evidence" value="ECO:0007669"/>
    <property type="project" value="UniProtKB-KW"/>
</dbReference>
<dbReference type="GO" id="GO:0000027">
    <property type="term" value="P:ribosomal large subunit assembly"/>
    <property type="evidence" value="ECO:0007669"/>
    <property type="project" value="UniProtKB-UniRule"/>
</dbReference>
<dbReference type="GO" id="GO:0005829">
    <property type="term" value="C:cytosol"/>
    <property type="evidence" value="ECO:0007669"/>
    <property type="project" value="TreeGrafter"/>
</dbReference>
<comment type="subunit">
    <text evidence="3">Monomer.</text>
</comment>
<dbReference type="InterPro" id="IPR027417">
    <property type="entry name" value="P-loop_NTPase"/>
</dbReference>
<comment type="catalytic activity">
    <reaction evidence="3">
        <text>GTP + H2O = GDP + phosphate + H(+)</text>
        <dbReference type="Rhea" id="RHEA:19669"/>
        <dbReference type="ChEBI" id="CHEBI:15377"/>
        <dbReference type="ChEBI" id="CHEBI:15378"/>
        <dbReference type="ChEBI" id="CHEBI:37565"/>
        <dbReference type="ChEBI" id="CHEBI:43474"/>
        <dbReference type="ChEBI" id="CHEBI:58189"/>
    </reaction>
</comment>
<evidence type="ECO:0000256" key="3">
    <source>
        <dbReference type="HAMAP-Rule" id="MF_00849"/>
    </source>
</evidence>
<dbReference type="FunFam" id="3.30.70.240:FF:000002">
    <property type="entry name" value="GTP-binding protein TypA"/>
    <property type="match status" value="1"/>
</dbReference>
<feature type="domain" description="Tr-type G" evidence="4">
    <location>
        <begin position="5"/>
        <end position="214"/>
    </location>
</feature>
<accession>A0A367EP20</accession>
<keyword evidence="3" id="KW-0690">Ribosome biogenesis</keyword>
<comment type="function">
    <text evidence="3">A 50S ribosomal subunit assembly protein with GTPase activity, required for 50S subunit assembly at low temperatures, may also play a role in translation. Binds GTP and analogs. Binds the 70S ribosome between the 30S and 50S subunits, in a similar position as ribosome-bound EF-G; it contacts a number of ribosomal proteins, both rRNAs and the A-site tRNA.</text>
</comment>
<dbReference type="SUPFAM" id="SSF52540">
    <property type="entry name" value="P-loop containing nucleoside triphosphate hydrolases"/>
    <property type="match status" value="1"/>
</dbReference>
<keyword evidence="3" id="KW-0694">RNA-binding</keyword>
<protein>
    <recommendedName>
        <fullName evidence="3">Large ribosomal subunit assembly factor BipA</fullName>
        <ecNumber evidence="3">3.6.5.-</ecNumber>
    </recommendedName>
    <alternativeName>
        <fullName evidence="3">GTP-binding protein BipA</fullName>
    </alternativeName>
</protein>
<dbReference type="FunFam" id="3.40.50.300:FF:000463">
    <property type="entry name" value="GTP-binding protein TypA"/>
    <property type="match status" value="1"/>
</dbReference>
<evidence type="ECO:0000256" key="2">
    <source>
        <dbReference type="ARBA" id="ARBA00023134"/>
    </source>
</evidence>
<dbReference type="AlphaFoldDB" id="A0A367EP20"/>
<dbReference type="CDD" id="cd01891">
    <property type="entry name" value="TypA_BipA"/>
    <property type="match status" value="1"/>
</dbReference>
<dbReference type="PROSITE" id="PS51722">
    <property type="entry name" value="G_TR_2"/>
    <property type="match status" value="1"/>
</dbReference>
<keyword evidence="2 3" id="KW-0342">GTP-binding</keyword>
<evidence type="ECO:0000313" key="5">
    <source>
        <dbReference type="EMBL" id="RCG19462.1"/>
    </source>
</evidence>
<dbReference type="PROSITE" id="PS00301">
    <property type="entry name" value="G_TR_1"/>
    <property type="match status" value="1"/>
</dbReference>
<dbReference type="Pfam" id="PF21018">
    <property type="entry name" value="BipA_C"/>
    <property type="match status" value="1"/>
</dbReference>
<evidence type="ECO:0000259" key="4">
    <source>
        <dbReference type="PROSITE" id="PS51722"/>
    </source>
</evidence>
<dbReference type="PANTHER" id="PTHR42908">
    <property type="entry name" value="TRANSLATION ELONGATION FACTOR-RELATED"/>
    <property type="match status" value="1"/>
</dbReference>
<dbReference type="InterPro" id="IPR000795">
    <property type="entry name" value="T_Tr_GTP-bd_dom"/>
</dbReference>
<comment type="similarity">
    <text evidence="3">Belongs to the TRAFAC class translation factor GTPase superfamily. Classic translation factor GTPase family. BipA subfamily.</text>
</comment>
<dbReference type="Pfam" id="PF00679">
    <property type="entry name" value="EFG_C"/>
    <property type="match status" value="1"/>
</dbReference>
<evidence type="ECO:0000256" key="1">
    <source>
        <dbReference type="ARBA" id="ARBA00022741"/>
    </source>
</evidence>
<dbReference type="Gene3D" id="2.40.50.250">
    <property type="entry name" value="bipa protein"/>
    <property type="match status" value="1"/>
</dbReference>
<dbReference type="InterPro" id="IPR047041">
    <property type="entry name" value="BipA_GTP-bd_dom"/>
</dbReference>
<dbReference type="CDD" id="cd03691">
    <property type="entry name" value="BipA_TypA_II"/>
    <property type="match status" value="1"/>
</dbReference>
<dbReference type="Gene3D" id="3.30.70.240">
    <property type="match status" value="1"/>
</dbReference>
<dbReference type="InterPro" id="IPR042116">
    <property type="entry name" value="TypA/BipA_C"/>
</dbReference>
<dbReference type="Pfam" id="PF00009">
    <property type="entry name" value="GTP_EFTU"/>
    <property type="match status" value="1"/>
</dbReference>
<dbReference type="CDD" id="cd03710">
    <property type="entry name" value="BipA_TypA_C"/>
    <property type="match status" value="1"/>
</dbReference>
<keyword evidence="3" id="KW-0378">Hydrolase</keyword>
<dbReference type="PANTHER" id="PTHR42908:SF8">
    <property type="entry name" value="TR-TYPE G DOMAIN-CONTAINING PROTEIN"/>
    <property type="match status" value="1"/>
</dbReference>
<dbReference type="PRINTS" id="PR00315">
    <property type="entry name" value="ELONGATNFCT"/>
</dbReference>
<dbReference type="Gene3D" id="2.40.30.10">
    <property type="entry name" value="Translation factors"/>
    <property type="match status" value="1"/>
</dbReference>
<dbReference type="InterPro" id="IPR009000">
    <property type="entry name" value="Transl_B-barrel_sf"/>
</dbReference>
<dbReference type="NCBIfam" id="TIGR00231">
    <property type="entry name" value="small_GTP"/>
    <property type="match status" value="1"/>
</dbReference>
<dbReference type="EC" id="3.6.5.-" evidence="3"/>
<dbReference type="GO" id="GO:1990904">
    <property type="term" value="C:ribonucleoprotein complex"/>
    <property type="evidence" value="ECO:0007669"/>
    <property type="project" value="TreeGrafter"/>
</dbReference>
<dbReference type="FunFam" id="2.40.30.10:FF:000033">
    <property type="entry name" value="GTP-binding protein TypA"/>
    <property type="match status" value="1"/>
</dbReference>
<organism evidence="5 6">
    <name type="scientific">Streptomyces diacarni</name>
    <dbReference type="NCBI Taxonomy" id="2800381"/>
    <lineage>
        <taxon>Bacteria</taxon>
        <taxon>Bacillati</taxon>
        <taxon>Actinomycetota</taxon>
        <taxon>Actinomycetes</taxon>
        <taxon>Kitasatosporales</taxon>
        <taxon>Streptomycetaceae</taxon>
        <taxon>Streptomyces</taxon>
    </lineage>
</organism>
<dbReference type="NCBIfam" id="TIGR01394">
    <property type="entry name" value="TypA_BipA"/>
    <property type="match status" value="1"/>
</dbReference>
<dbReference type="InterPro" id="IPR006298">
    <property type="entry name" value="BipA"/>
</dbReference>
<dbReference type="GO" id="GO:0043022">
    <property type="term" value="F:ribosome binding"/>
    <property type="evidence" value="ECO:0007669"/>
    <property type="project" value="UniProtKB-UniRule"/>
</dbReference>
<dbReference type="InterPro" id="IPR047042">
    <property type="entry name" value="BipA_II"/>
</dbReference>
<dbReference type="InterPro" id="IPR035647">
    <property type="entry name" value="EFG_III/V"/>
</dbReference>
<dbReference type="InterPro" id="IPR035651">
    <property type="entry name" value="BipA_V"/>
</dbReference>
<keyword evidence="3" id="KW-0820">tRNA-binding</keyword>